<evidence type="ECO:0000256" key="2">
    <source>
        <dbReference type="ARBA" id="ARBA00007092"/>
    </source>
</evidence>
<dbReference type="GO" id="GO:0008270">
    <property type="term" value="F:zinc ion binding"/>
    <property type="evidence" value="ECO:0007669"/>
    <property type="project" value="UniProtKB-KW"/>
</dbReference>
<dbReference type="InterPro" id="IPR004808">
    <property type="entry name" value="AP_endonuc_1"/>
</dbReference>
<comment type="cofactor">
    <cofactor evidence="10 13">
        <name>Mg(2+)</name>
        <dbReference type="ChEBI" id="CHEBI:18420"/>
    </cofactor>
    <cofactor evidence="10 13">
        <name>Mn(2+)</name>
        <dbReference type="ChEBI" id="CHEBI:29035"/>
    </cofactor>
    <text evidence="10 13">Probably binds two magnesium or manganese ions per subunit.</text>
</comment>
<feature type="active site" evidence="9">
    <location>
        <position position="143"/>
    </location>
</feature>
<dbReference type="GO" id="GO:0005634">
    <property type="term" value="C:nucleus"/>
    <property type="evidence" value="ECO:0007669"/>
    <property type="project" value="TreeGrafter"/>
</dbReference>
<evidence type="ECO:0000256" key="10">
    <source>
        <dbReference type="PIRSR" id="PIRSR604808-2"/>
    </source>
</evidence>
<dbReference type="PANTHER" id="PTHR22748">
    <property type="entry name" value="AP ENDONUCLEASE"/>
    <property type="match status" value="1"/>
</dbReference>
<gene>
    <name evidence="16" type="ORF">DGAL_LOCUS17279</name>
</gene>
<evidence type="ECO:0000256" key="6">
    <source>
        <dbReference type="ARBA" id="ARBA00022833"/>
    </source>
</evidence>
<dbReference type="PROSITE" id="PS51999">
    <property type="entry name" value="ZF_GRF"/>
    <property type="match status" value="1"/>
</dbReference>
<evidence type="ECO:0000256" key="4">
    <source>
        <dbReference type="ARBA" id="ARBA00022771"/>
    </source>
</evidence>
<keyword evidence="8" id="KW-0539">Nucleus</keyword>
<dbReference type="GO" id="GO:0008311">
    <property type="term" value="F:double-stranded DNA 3'-5' DNA exonuclease activity"/>
    <property type="evidence" value="ECO:0007669"/>
    <property type="project" value="UniProtKB-EC"/>
</dbReference>
<protein>
    <recommendedName>
        <fullName evidence="13">DNA-(apurinic or apyrimidinic site) endonuclease</fullName>
        <ecNumber evidence="13">3.1.-.-</ecNumber>
    </recommendedName>
</protein>
<comment type="caution">
    <text evidence="16">The sequence shown here is derived from an EMBL/GenBank/DDBJ whole genome shotgun (WGS) entry which is preliminary data.</text>
</comment>
<dbReference type="SUPFAM" id="SSF56219">
    <property type="entry name" value="DNase I-like"/>
    <property type="match status" value="1"/>
</dbReference>
<dbReference type="EMBL" id="CAKKLH010000338">
    <property type="protein sequence ID" value="CAH0113385.1"/>
    <property type="molecule type" value="Genomic_DNA"/>
</dbReference>
<dbReference type="FunFam" id="3.60.10.10:FF:000079">
    <property type="entry name" value="DNA-(apurinic or apyrimidinic site) lyase"/>
    <property type="match status" value="1"/>
</dbReference>
<evidence type="ECO:0000256" key="8">
    <source>
        <dbReference type="ARBA" id="ARBA00023242"/>
    </source>
</evidence>
<feature type="site" description="Transition state stabilizer" evidence="11">
    <location>
        <position position="185"/>
    </location>
</feature>
<name>A0A8J2S260_9CRUS</name>
<dbReference type="InterPro" id="IPR020847">
    <property type="entry name" value="AP_endonuclease_F1_BS"/>
</dbReference>
<feature type="compositionally biased region" description="Polar residues" evidence="14">
    <location>
        <begin position="375"/>
        <end position="386"/>
    </location>
</feature>
<keyword evidence="5" id="KW-0378">Hydrolase</keyword>
<feature type="active site" description="Proton acceptor" evidence="9">
    <location>
        <position position="282"/>
    </location>
</feature>
<evidence type="ECO:0000313" key="16">
    <source>
        <dbReference type="EMBL" id="CAH0113385.1"/>
    </source>
</evidence>
<dbReference type="InterPro" id="IPR005135">
    <property type="entry name" value="Endo/exonuclease/phosphatase"/>
</dbReference>
<sequence length="479" mass="53798">MFNIVTWNINGIRSSQQNLKDLFDSLGADIICLQETKITRDMLDETTALVDGYSSFYSFSRKRSGYSGVATYCKNSCYPFQAEEGLAGTFNAHDDKIDFYDNVHSSFTDEGLRALDAEGRCVITLHKFKEEETLLSLVVVNVYCPNAGENDERLPYKLEFYRALNLRCNDLLSQGYSVIVLGDMNVSHRLIDHCEPEDVTNFSKSPSRVWLDGFLYEGGGKFVDSFRYLYPTKEKAFTCWNTKLNARVNNYGTRIDYIIISNELTHALQDCIIMSDVHGSDHCPVKSSIALELIPSTKLPALCTKYFKEFSGKQLKMSTFVCKRTLTSVEQSNEIEKESEGSEPKKMRLSMKTTKQQQSSLLNYFSMGTTNSVKESVSNSNLSCDTSKLKESSKNSENSKSVLGTTNSFSSASAVWKSVFKGPPPPPLCNGHQEVCVLRTVKKKGPNMNRQFWACSRATGHSSDANAQCNFFVWASAKR</sequence>
<feature type="binding site" evidence="10">
    <location>
        <position position="35"/>
    </location>
    <ligand>
        <name>Mg(2+)</name>
        <dbReference type="ChEBI" id="CHEBI:18420"/>
        <label>1</label>
    </ligand>
</feature>
<evidence type="ECO:0000256" key="3">
    <source>
        <dbReference type="ARBA" id="ARBA00022723"/>
    </source>
</evidence>
<feature type="domain" description="GRF-type" evidence="15">
    <location>
        <begin position="429"/>
        <end position="478"/>
    </location>
</feature>
<organism evidence="16 17">
    <name type="scientific">Daphnia galeata</name>
    <dbReference type="NCBI Taxonomy" id="27404"/>
    <lineage>
        <taxon>Eukaryota</taxon>
        <taxon>Metazoa</taxon>
        <taxon>Ecdysozoa</taxon>
        <taxon>Arthropoda</taxon>
        <taxon>Crustacea</taxon>
        <taxon>Branchiopoda</taxon>
        <taxon>Diplostraca</taxon>
        <taxon>Cladocera</taxon>
        <taxon>Anomopoda</taxon>
        <taxon>Daphniidae</taxon>
        <taxon>Daphnia</taxon>
    </lineage>
</organism>
<accession>A0A8J2S260</accession>
<feature type="region of interest" description="Disordered" evidence="14">
    <location>
        <begin position="332"/>
        <end position="353"/>
    </location>
</feature>
<feature type="region of interest" description="Disordered" evidence="14">
    <location>
        <begin position="375"/>
        <end position="404"/>
    </location>
</feature>
<dbReference type="NCBIfam" id="TIGR00633">
    <property type="entry name" value="xth"/>
    <property type="match status" value="1"/>
</dbReference>
<dbReference type="NCBIfam" id="TIGR00195">
    <property type="entry name" value="exoDNase_III"/>
    <property type="match status" value="1"/>
</dbReference>
<evidence type="ECO:0000256" key="1">
    <source>
        <dbReference type="ARBA" id="ARBA00000493"/>
    </source>
</evidence>
<feature type="site" description="Important for catalytic activity" evidence="11">
    <location>
        <position position="256"/>
    </location>
</feature>
<feature type="binding site" evidence="10">
    <location>
        <position position="185"/>
    </location>
    <ligand>
        <name>Mg(2+)</name>
        <dbReference type="ChEBI" id="CHEBI:18420"/>
        <label>1</label>
    </ligand>
</feature>
<dbReference type="InterPro" id="IPR010666">
    <property type="entry name" value="Znf_GRF"/>
</dbReference>
<proteinExistence type="inferred from homology"/>
<comment type="similarity">
    <text evidence="2 13">Belongs to the DNA repair enzymes AP/ExoA family.</text>
</comment>
<evidence type="ECO:0000259" key="15">
    <source>
        <dbReference type="PROSITE" id="PS51999"/>
    </source>
</evidence>
<dbReference type="Pfam" id="PF03372">
    <property type="entry name" value="Exo_endo_phos"/>
    <property type="match status" value="1"/>
</dbReference>
<evidence type="ECO:0000256" key="14">
    <source>
        <dbReference type="SAM" id="MobiDB-lite"/>
    </source>
</evidence>
<reference evidence="16" key="1">
    <citation type="submission" date="2021-11" db="EMBL/GenBank/DDBJ databases">
        <authorList>
            <person name="Schell T."/>
        </authorList>
    </citation>
    <scope>NUCLEOTIDE SEQUENCE</scope>
    <source>
        <strain evidence="16">M5</strain>
    </source>
</reference>
<dbReference type="InterPro" id="IPR036691">
    <property type="entry name" value="Endo/exonu/phosph_ase_sf"/>
</dbReference>
<dbReference type="PROSITE" id="PS51435">
    <property type="entry name" value="AP_NUCLEASE_F1_4"/>
    <property type="match status" value="1"/>
</dbReference>
<feature type="active site" description="Proton donor/acceptor" evidence="9">
    <location>
        <position position="183"/>
    </location>
</feature>
<dbReference type="GO" id="GO:0008081">
    <property type="term" value="F:phosphoric diester hydrolase activity"/>
    <property type="evidence" value="ECO:0007669"/>
    <property type="project" value="TreeGrafter"/>
</dbReference>
<evidence type="ECO:0000256" key="7">
    <source>
        <dbReference type="ARBA" id="ARBA00022842"/>
    </source>
</evidence>
<dbReference type="OrthoDB" id="498125at2759"/>
<keyword evidence="7 10" id="KW-0460">Magnesium</keyword>
<evidence type="ECO:0000313" key="17">
    <source>
        <dbReference type="Proteomes" id="UP000789390"/>
    </source>
</evidence>
<feature type="compositionally biased region" description="Basic and acidic residues" evidence="14">
    <location>
        <begin position="334"/>
        <end position="346"/>
    </location>
</feature>
<evidence type="ECO:0000256" key="5">
    <source>
        <dbReference type="ARBA" id="ARBA00022801"/>
    </source>
</evidence>
<evidence type="ECO:0000256" key="13">
    <source>
        <dbReference type="RuleBase" id="RU362131"/>
    </source>
</evidence>
<keyword evidence="13" id="KW-0227">DNA damage</keyword>
<dbReference type="CDD" id="cd09088">
    <property type="entry name" value="Ape2-like_AP-endo"/>
    <property type="match status" value="1"/>
</dbReference>
<evidence type="ECO:0000256" key="9">
    <source>
        <dbReference type="PIRSR" id="PIRSR604808-1"/>
    </source>
</evidence>
<keyword evidence="6" id="KW-0862">Zinc</keyword>
<keyword evidence="13" id="KW-0234">DNA repair</keyword>
<evidence type="ECO:0000256" key="12">
    <source>
        <dbReference type="PROSITE-ProRule" id="PRU01343"/>
    </source>
</evidence>
<dbReference type="Pfam" id="PF06839">
    <property type="entry name" value="Zn_ribbon_GRF"/>
    <property type="match status" value="1"/>
</dbReference>
<feature type="binding site" evidence="10">
    <location>
        <position position="281"/>
    </location>
    <ligand>
        <name>Mg(2+)</name>
        <dbReference type="ChEBI" id="CHEBI:18420"/>
        <label>1</label>
    </ligand>
</feature>
<feature type="binding site" evidence="10">
    <location>
        <position position="282"/>
    </location>
    <ligand>
        <name>Mg(2+)</name>
        <dbReference type="ChEBI" id="CHEBI:18420"/>
        <label>1</label>
    </ligand>
</feature>
<feature type="site" description="Interaction with DNA substrate" evidence="11">
    <location>
        <position position="282"/>
    </location>
</feature>
<dbReference type="Proteomes" id="UP000789390">
    <property type="component" value="Unassembled WGS sequence"/>
</dbReference>
<dbReference type="AlphaFoldDB" id="A0A8J2S260"/>
<dbReference type="PROSITE" id="PS00726">
    <property type="entry name" value="AP_NUCLEASE_F1_1"/>
    <property type="match status" value="1"/>
</dbReference>
<keyword evidence="3 10" id="KW-0479">Metal-binding</keyword>
<evidence type="ECO:0000256" key="11">
    <source>
        <dbReference type="PIRSR" id="PIRSR604808-3"/>
    </source>
</evidence>
<keyword evidence="10" id="KW-0464">Manganese</keyword>
<feature type="binding site" evidence="10">
    <location>
        <position position="183"/>
    </location>
    <ligand>
        <name>Mg(2+)</name>
        <dbReference type="ChEBI" id="CHEBI:18420"/>
        <label>1</label>
    </ligand>
</feature>
<dbReference type="Gene3D" id="3.60.10.10">
    <property type="entry name" value="Endonuclease/exonuclease/phosphatase"/>
    <property type="match status" value="1"/>
</dbReference>
<dbReference type="GO" id="GO:0003906">
    <property type="term" value="F:DNA-(apurinic or apyrimidinic site) endonuclease activity"/>
    <property type="evidence" value="ECO:0007669"/>
    <property type="project" value="TreeGrafter"/>
</dbReference>
<keyword evidence="4 12" id="KW-0863">Zinc-finger</keyword>
<comment type="catalytic activity">
    <reaction evidence="1">
        <text>Exonucleolytic cleavage in the 3'- to 5'-direction to yield nucleoside 5'-phosphates.</text>
        <dbReference type="EC" id="3.1.11.2"/>
    </reaction>
</comment>
<feature type="binding site" evidence="10">
    <location>
        <position position="8"/>
    </location>
    <ligand>
        <name>Mg(2+)</name>
        <dbReference type="ChEBI" id="CHEBI:18420"/>
        <label>1</label>
    </ligand>
</feature>
<dbReference type="EC" id="3.1.-.-" evidence="13"/>
<dbReference type="GO" id="GO:0003677">
    <property type="term" value="F:DNA binding"/>
    <property type="evidence" value="ECO:0007669"/>
    <property type="project" value="InterPro"/>
</dbReference>
<dbReference type="GO" id="GO:0006284">
    <property type="term" value="P:base-excision repair"/>
    <property type="evidence" value="ECO:0007669"/>
    <property type="project" value="TreeGrafter"/>
</dbReference>
<dbReference type="PANTHER" id="PTHR22748:SF4">
    <property type="entry name" value="DNA-(APURINIC OR APYRIMIDINIC SITE) ENDONUCLEASE 2"/>
    <property type="match status" value="1"/>
</dbReference>
<keyword evidence="17" id="KW-1185">Reference proteome</keyword>